<accession>A0ABD1JQL6</accession>
<dbReference type="PANTHER" id="PTHR36686">
    <property type="entry name" value="SYNAPTONEMAL COMPLEX CENTRAL ELEMENT PROTEIN 3"/>
    <property type="match status" value="1"/>
</dbReference>
<dbReference type="AlphaFoldDB" id="A0ABD1JQL6"/>
<reference evidence="1 2" key="1">
    <citation type="submission" date="2024-09" db="EMBL/GenBank/DDBJ databases">
        <title>A chromosome-level genome assembly of Gray's grenadier anchovy, Coilia grayii.</title>
        <authorList>
            <person name="Fu Z."/>
        </authorList>
    </citation>
    <scope>NUCLEOTIDE SEQUENCE [LARGE SCALE GENOMIC DNA]</scope>
    <source>
        <strain evidence="1">G4</strain>
        <tissue evidence="1">Muscle</tissue>
    </source>
</reference>
<dbReference type="Proteomes" id="UP001591681">
    <property type="component" value="Unassembled WGS sequence"/>
</dbReference>
<evidence type="ECO:0000313" key="1">
    <source>
        <dbReference type="EMBL" id="KAL2089135.1"/>
    </source>
</evidence>
<dbReference type="Pfam" id="PF15191">
    <property type="entry name" value="Synaptonemal_3"/>
    <property type="match status" value="1"/>
</dbReference>
<dbReference type="EMBL" id="JBHFQA010000013">
    <property type="protein sequence ID" value="KAL2089135.1"/>
    <property type="molecule type" value="Genomic_DNA"/>
</dbReference>
<dbReference type="InterPro" id="IPR028145">
    <property type="entry name" value="Synaptonemal_3"/>
</dbReference>
<name>A0ABD1JQL6_9TELE</name>
<protein>
    <submittedName>
        <fullName evidence="1">Uncharacterized protein</fullName>
    </submittedName>
</protein>
<proteinExistence type="predicted"/>
<comment type="caution">
    <text evidence="1">The sequence shown here is derived from an EMBL/GenBank/DDBJ whole genome shotgun (WGS) entry which is preliminary data.</text>
</comment>
<sequence>MTDSSSSELLLSCGQGSLQTVKELERMVETVENVSVQCSQMAYDMVVLRTDPDHAQALQRLQDAHLLCEGAVRPHLATPDSDISGPVWPCTRGEACAQSCASQWAALQDCTVNLHWRTAL</sequence>
<organism evidence="1 2">
    <name type="scientific">Coilia grayii</name>
    <name type="common">Gray's grenadier anchovy</name>
    <dbReference type="NCBI Taxonomy" id="363190"/>
    <lineage>
        <taxon>Eukaryota</taxon>
        <taxon>Metazoa</taxon>
        <taxon>Chordata</taxon>
        <taxon>Craniata</taxon>
        <taxon>Vertebrata</taxon>
        <taxon>Euteleostomi</taxon>
        <taxon>Actinopterygii</taxon>
        <taxon>Neopterygii</taxon>
        <taxon>Teleostei</taxon>
        <taxon>Clupei</taxon>
        <taxon>Clupeiformes</taxon>
        <taxon>Clupeoidei</taxon>
        <taxon>Engraulidae</taxon>
        <taxon>Coilinae</taxon>
        <taxon>Coilia</taxon>
    </lineage>
</organism>
<keyword evidence="2" id="KW-1185">Reference proteome</keyword>
<dbReference type="PANTHER" id="PTHR36686:SF1">
    <property type="entry name" value="SYNAPTONEMAL COMPLEX CENTRAL ELEMENT PROTEIN 3"/>
    <property type="match status" value="1"/>
</dbReference>
<evidence type="ECO:0000313" key="2">
    <source>
        <dbReference type="Proteomes" id="UP001591681"/>
    </source>
</evidence>
<gene>
    <name evidence="1" type="ORF">ACEWY4_016034</name>
</gene>